<dbReference type="PROSITE" id="PS00512">
    <property type="entry name" value="ALPHA_GALACTOSIDASE"/>
    <property type="match status" value="1"/>
</dbReference>
<dbReference type="InterPro" id="IPR002252">
    <property type="entry name" value="Glyco_hydro_36"/>
</dbReference>
<dbReference type="InterPro" id="IPR013785">
    <property type="entry name" value="Aldolase_TIM"/>
</dbReference>
<feature type="binding site" evidence="7">
    <location>
        <position position="444"/>
    </location>
    <ligand>
        <name>substrate</name>
    </ligand>
</feature>
<dbReference type="InterPro" id="IPR038417">
    <property type="entry name" value="Alpga-gal_N_sf"/>
</dbReference>
<dbReference type="RefSeq" id="WP_308452968.1">
    <property type="nucleotide sequence ID" value="NZ_JAJEQR010000009.1"/>
</dbReference>
<keyword evidence="11" id="KW-1185">Reference proteome</keyword>
<feature type="binding site" evidence="7">
    <location>
        <begin position="477"/>
        <end position="481"/>
    </location>
    <ligand>
        <name>substrate</name>
    </ligand>
</feature>
<dbReference type="Gene3D" id="2.70.98.60">
    <property type="entry name" value="alpha-galactosidase from lactobacil brevis"/>
    <property type="match status" value="1"/>
</dbReference>
<dbReference type="InterPro" id="IPR000111">
    <property type="entry name" value="Glyco_hydro_27/36_CS"/>
</dbReference>
<evidence type="ECO:0000313" key="11">
    <source>
        <dbReference type="Proteomes" id="UP001198182"/>
    </source>
</evidence>
<evidence type="ECO:0000256" key="6">
    <source>
        <dbReference type="PIRSR" id="PIRSR005536-1"/>
    </source>
</evidence>
<dbReference type="InterPro" id="IPR017853">
    <property type="entry name" value="GH"/>
</dbReference>
<organism evidence="10 11">
    <name type="scientific">Hominifimenecus microfluidus</name>
    <dbReference type="NCBI Taxonomy" id="2885348"/>
    <lineage>
        <taxon>Bacteria</taxon>
        <taxon>Bacillati</taxon>
        <taxon>Bacillota</taxon>
        <taxon>Clostridia</taxon>
        <taxon>Lachnospirales</taxon>
        <taxon>Lachnospiraceae</taxon>
        <taxon>Hominifimenecus</taxon>
    </lineage>
</organism>
<feature type="domain" description="Glycosyl hydrolase family 36 C-terminal" evidence="8">
    <location>
        <begin position="649"/>
        <end position="736"/>
    </location>
</feature>
<dbReference type="GO" id="GO:0016052">
    <property type="term" value="P:carbohydrate catabolic process"/>
    <property type="evidence" value="ECO:0007669"/>
    <property type="project" value="InterPro"/>
</dbReference>
<dbReference type="InterPro" id="IPR031704">
    <property type="entry name" value="Glyco_hydro_36_N"/>
</dbReference>
<dbReference type="Pfam" id="PF16874">
    <property type="entry name" value="Glyco_hydro_36C"/>
    <property type="match status" value="1"/>
</dbReference>
<proteinExistence type="inferred from homology"/>
<evidence type="ECO:0000259" key="9">
    <source>
        <dbReference type="Pfam" id="PF16875"/>
    </source>
</evidence>
<dbReference type="Gene3D" id="3.20.20.70">
    <property type="entry name" value="Aldolase class I"/>
    <property type="match status" value="1"/>
</dbReference>
<dbReference type="InterPro" id="IPR050985">
    <property type="entry name" value="Alpha-glycosidase_related"/>
</dbReference>
<feature type="active site" description="Nucleophile" evidence="6">
    <location>
        <position position="479"/>
    </location>
</feature>
<evidence type="ECO:0000313" key="10">
    <source>
        <dbReference type="EMBL" id="MCC2230261.1"/>
    </source>
</evidence>
<feature type="active site" description="Proton donor" evidence="6">
    <location>
        <position position="549"/>
    </location>
</feature>
<evidence type="ECO:0000256" key="7">
    <source>
        <dbReference type="PIRSR" id="PIRSR005536-2"/>
    </source>
</evidence>
<evidence type="ECO:0000256" key="5">
    <source>
        <dbReference type="PIRNR" id="PIRNR005536"/>
    </source>
</evidence>
<reference evidence="10" key="1">
    <citation type="submission" date="2021-10" db="EMBL/GenBank/DDBJ databases">
        <title>Anaerobic single-cell dispensing facilitates the cultivation of human gut bacteria.</title>
        <authorList>
            <person name="Afrizal A."/>
        </authorList>
    </citation>
    <scope>NUCLEOTIDE SEQUENCE</scope>
    <source>
        <strain evidence="10">CLA-AA-H215</strain>
    </source>
</reference>
<dbReference type="InterPro" id="IPR013780">
    <property type="entry name" value="Glyco_hydro_b"/>
</dbReference>
<evidence type="ECO:0000256" key="4">
    <source>
        <dbReference type="ARBA" id="ARBA00023295"/>
    </source>
</evidence>
<dbReference type="EMBL" id="JAJEQR010000009">
    <property type="protein sequence ID" value="MCC2230261.1"/>
    <property type="molecule type" value="Genomic_DNA"/>
</dbReference>
<comment type="catalytic activity">
    <reaction evidence="1 5">
        <text>Hydrolysis of terminal, non-reducing alpha-D-galactose residues in alpha-D-galactosides, including galactose oligosaccharides, galactomannans and galactolipids.</text>
        <dbReference type="EC" id="3.2.1.22"/>
    </reaction>
</comment>
<dbReference type="GO" id="GO:0004557">
    <property type="term" value="F:alpha-galactosidase activity"/>
    <property type="evidence" value="ECO:0007669"/>
    <property type="project" value="UniProtKB-UniRule"/>
</dbReference>
<keyword evidence="4 5" id="KW-0326">Glycosidase</keyword>
<evidence type="ECO:0000256" key="2">
    <source>
        <dbReference type="ARBA" id="ARBA00012755"/>
    </source>
</evidence>
<dbReference type="PANTHER" id="PTHR43053:SF3">
    <property type="entry name" value="ALPHA-GALACTOSIDASE C-RELATED"/>
    <property type="match status" value="1"/>
</dbReference>
<dbReference type="InterPro" id="IPR031705">
    <property type="entry name" value="Glyco_hydro_36_C"/>
</dbReference>
<dbReference type="Pfam" id="PF16875">
    <property type="entry name" value="Glyco_hydro_36N"/>
    <property type="match status" value="1"/>
</dbReference>
<dbReference type="Gene3D" id="2.60.40.1180">
    <property type="entry name" value="Golgi alpha-mannosidase II"/>
    <property type="match status" value="1"/>
</dbReference>
<gene>
    <name evidence="10" type="ORF">LKD81_04500</name>
</gene>
<dbReference type="EC" id="3.2.1.22" evidence="2 5"/>
<name>A0AAE3JG05_9FIRM</name>
<dbReference type="PANTHER" id="PTHR43053">
    <property type="entry name" value="GLYCOSIDASE FAMILY 31"/>
    <property type="match status" value="1"/>
</dbReference>
<evidence type="ECO:0000256" key="1">
    <source>
        <dbReference type="ARBA" id="ARBA00001255"/>
    </source>
</evidence>
<dbReference type="AlphaFoldDB" id="A0AAE3JG05"/>
<dbReference type="PIRSF" id="PIRSF005536">
    <property type="entry name" value="Agal"/>
    <property type="match status" value="1"/>
</dbReference>
<dbReference type="Proteomes" id="UP001198182">
    <property type="component" value="Unassembled WGS sequence"/>
</dbReference>
<dbReference type="PRINTS" id="PR00743">
    <property type="entry name" value="GLHYDRLASE36"/>
</dbReference>
<protein>
    <recommendedName>
        <fullName evidence="2 5">Alpha-galactosidase</fullName>
        <ecNumber evidence="2 5">3.2.1.22</ecNumber>
    </recommendedName>
</protein>
<dbReference type="Pfam" id="PF02065">
    <property type="entry name" value="Melibiase"/>
    <property type="match status" value="1"/>
</dbReference>
<evidence type="ECO:0000259" key="8">
    <source>
        <dbReference type="Pfam" id="PF16874"/>
    </source>
</evidence>
<feature type="binding site" evidence="7">
    <location>
        <position position="549"/>
    </location>
    <ligand>
        <name>substrate</name>
    </ligand>
</feature>
<dbReference type="CDD" id="cd14791">
    <property type="entry name" value="GH36"/>
    <property type="match status" value="1"/>
</dbReference>
<keyword evidence="3 5" id="KW-0378">Hydrolase</keyword>
<dbReference type="FunFam" id="3.20.20.70:FF:000118">
    <property type="entry name" value="Alpha-galactosidase"/>
    <property type="match status" value="1"/>
</dbReference>
<comment type="caution">
    <text evidence="10">The sequence shown here is derived from an EMBL/GenBank/DDBJ whole genome shotgun (WGS) entry which is preliminary data.</text>
</comment>
<feature type="binding site" evidence="7">
    <location>
        <position position="527"/>
    </location>
    <ligand>
        <name>substrate</name>
    </ligand>
</feature>
<feature type="domain" description="Glycosyl hydrolase family 36 N-terminal" evidence="9">
    <location>
        <begin position="29"/>
        <end position="286"/>
    </location>
</feature>
<comment type="similarity">
    <text evidence="5">Belongs to the glycosyl hydrolase.</text>
</comment>
<accession>A0AAE3JG05</accession>
<feature type="binding site" evidence="7">
    <location>
        <position position="200"/>
    </location>
    <ligand>
        <name>substrate</name>
    </ligand>
</feature>
<dbReference type="SUPFAM" id="SSF51445">
    <property type="entry name" value="(Trans)glycosidases"/>
    <property type="match status" value="1"/>
</dbReference>
<sequence>MSIQYYENSREFHLWNDQISYSFSILKNGHLGNLYFGRKLRERESFGHFLELARRDMAPCAYESDSAFSLEHIRQEYSGYGNGDMRVPAYEIQCDNGSYVTDFVYDSYRICPGKPKLPGLPATYVESEDEAETLEITLTDALIQTDLILSYTIWRDLPVITRSCRFVCRNPKGIRLLRALSLNLDLPDCDYEMLDLSGAWARERDVRIHPLHRGIQSIQSLRGHSSHQFNPFLALLRPGTDENRGEVIGFSLIYSGNFLAQVEVDTCDVTRVTMGIHPQQFCFPLAKGEFFQTPEAVMVYSANGMNHMSQTFHTLYRTRLARGYWRDRVRPILLNSWEAVYMKFDEEKILAIAEKSKELGVELFVLDDGWFGHRDDATTSLGDWFPYLDKIPHGISGLAQKVTSMGIRFGLWIEPEMISTDSELFRKHPDWRLEVPGRVPCQGRNQYVLDFSRTEIVDAIGDMLEKLLSESPISYIKWDMNRSLTDVYSAVLPAERQGTVFHNYVLGVYRLYERLTSRFPEVLFESCASGGARFDPGMLYYAPQGWISDDTDAVERLKIQYGTSIVYPLSCMGSHVSAVPNHQVFRNTPMDTRAAVAYFGTFGYELDPTKLTEEEKEAVKKQIAFMQEHRELIARGTFYRLKSPFEGNETAWMVISENKKQAIVGYYRVLQPVNIGYRRLRLAGLSEDVSYRINGEEAAFYGDELMYAGMLISDGASGVNIPGLYQGDYQARLFLLNAEE</sequence>
<feature type="binding site" evidence="7">
    <location>
        <begin position="367"/>
        <end position="368"/>
    </location>
    <ligand>
        <name>substrate</name>
    </ligand>
</feature>
<evidence type="ECO:0000256" key="3">
    <source>
        <dbReference type="ARBA" id="ARBA00022801"/>
    </source>
</evidence>